<accession>A0A2N8HBD0</accession>
<dbReference type="GO" id="GO:0015031">
    <property type="term" value="P:protein transport"/>
    <property type="evidence" value="ECO:0007669"/>
    <property type="project" value="UniProtKB-KW"/>
</dbReference>
<evidence type="ECO:0000256" key="5">
    <source>
        <dbReference type="ARBA" id="ARBA00022989"/>
    </source>
</evidence>
<dbReference type="InterPro" id="IPR003400">
    <property type="entry name" value="ExbD"/>
</dbReference>
<dbReference type="EMBL" id="PJKA01000013">
    <property type="protein sequence ID" value="PNC17180.1"/>
    <property type="molecule type" value="Genomic_DNA"/>
</dbReference>
<dbReference type="PANTHER" id="PTHR30558">
    <property type="entry name" value="EXBD MEMBRANE COMPONENT OF PMF-DRIVEN MACROMOLECULE IMPORT SYSTEM"/>
    <property type="match status" value="1"/>
</dbReference>
<evidence type="ECO:0000313" key="9">
    <source>
        <dbReference type="EMBL" id="PNC17180.1"/>
    </source>
</evidence>
<dbReference type="GO" id="GO:0022857">
    <property type="term" value="F:transmembrane transporter activity"/>
    <property type="evidence" value="ECO:0007669"/>
    <property type="project" value="InterPro"/>
</dbReference>
<keyword evidence="7" id="KW-0653">Protein transport</keyword>
<proteinExistence type="inferred from homology"/>
<dbReference type="AlphaFoldDB" id="A0A2N8HBD0"/>
<comment type="similarity">
    <text evidence="2 7">Belongs to the ExbD/TolR family.</text>
</comment>
<dbReference type="PANTHER" id="PTHR30558:SF3">
    <property type="entry name" value="BIOPOLYMER TRANSPORT PROTEIN EXBD-RELATED"/>
    <property type="match status" value="1"/>
</dbReference>
<dbReference type="Gene3D" id="3.30.420.270">
    <property type="match status" value="1"/>
</dbReference>
<evidence type="ECO:0000256" key="4">
    <source>
        <dbReference type="ARBA" id="ARBA00022692"/>
    </source>
</evidence>
<name>A0A2N8HBD0_9BACT</name>
<dbReference type="Proteomes" id="UP000236000">
    <property type="component" value="Unassembled WGS sequence"/>
</dbReference>
<keyword evidence="3" id="KW-1003">Cell membrane</keyword>
<evidence type="ECO:0000256" key="8">
    <source>
        <dbReference type="SAM" id="Phobius"/>
    </source>
</evidence>
<keyword evidence="7" id="KW-0813">Transport</keyword>
<dbReference type="OrthoDB" id="9793581at2"/>
<evidence type="ECO:0000256" key="3">
    <source>
        <dbReference type="ARBA" id="ARBA00022475"/>
    </source>
</evidence>
<dbReference type="GO" id="GO:0005886">
    <property type="term" value="C:plasma membrane"/>
    <property type="evidence" value="ECO:0007669"/>
    <property type="project" value="UniProtKB-SubCell"/>
</dbReference>
<comment type="subcellular location">
    <subcellularLocation>
        <location evidence="1">Cell membrane</location>
        <topology evidence="1">Single-pass membrane protein</topology>
    </subcellularLocation>
    <subcellularLocation>
        <location evidence="7">Cell membrane</location>
        <topology evidence="7">Single-pass type II membrane protein</topology>
    </subcellularLocation>
</comment>
<feature type="transmembrane region" description="Helical" evidence="8">
    <location>
        <begin position="12"/>
        <end position="31"/>
    </location>
</feature>
<evidence type="ECO:0000256" key="6">
    <source>
        <dbReference type="ARBA" id="ARBA00023136"/>
    </source>
</evidence>
<protein>
    <submittedName>
        <fullName evidence="9">Biopolymer transporter ExbD</fullName>
    </submittedName>
</protein>
<keyword evidence="4 7" id="KW-0812">Transmembrane</keyword>
<comment type="caution">
    <text evidence="9">The sequence shown here is derived from an EMBL/GenBank/DDBJ whole genome shotgun (WGS) entry which is preliminary data.</text>
</comment>
<dbReference type="Pfam" id="PF02472">
    <property type="entry name" value="ExbD"/>
    <property type="match status" value="1"/>
</dbReference>
<reference evidence="9 10" key="1">
    <citation type="journal article" date="2017" name="BMC Genomics">
        <title>Genome sequencing of 39 Akkermansia muciniphila isolates reveals its population structure, genomic and functional diverisity, and global distribution in mammalian gut microbiotas.</title>
        <authorList>
            <person name="Guo X."/>
            <person name="Li S."/>
            <person name="Zhang J."/>
            <person name="Wu F."/>
            <person name="Li X."/>
            <person name="Wu D."/>
            <person name="Zhang M."/>
            <person name="Ou Z."/>
            <person name="Jie Z."/>
            <person name="Yan Q."/>
            <person name="Li P."/>
            <person name="Yi J."/>
            <person name="Peng Y."/>
        </authorList>
    </citation>
    <scope>NUCLEOTIDE SEQUENCE [LARGE SCALE GENOMIC DNA]</scope>
    <source>
        <strain evidence="9 10">GP24</strain>
    </source>
</reference>
<evidence type="ECO:0000256" key="1">
    <source>
        <dbReference type="ARBA" id="ARBA00004162"/>
    </source>
</evidence>
<evidence type="ECO:0000313" key="10">
    <source>
        <dbReference type="Proteomes" id="UP000236000"/>
    </source>
</evidence>
<sequence>MKFHYKMPNPIGFQLAPMLDIVFLLLVFFIVTQTFEDDEPDLSINLPSAETPKPGESVSNEITVNIRKDGTVVINRQPYTMPQLEDKLLSVARLDKTMLVRIRVDEKAESGVVVHVMDACLKAGLNNVSFSTRPPAPSSVNVSNPQAS</sequence>
<evidence type="ECO:0000256" key="2">
    <source>
        <dbReference type="ARBA" id="ARBA00005811"/>
    </source>
</evidence>
<gene>
    <name evidence="9" type="ORF">CXU22_11190</name>
</gene>
<keyword evidence="5 8" id="KW-1133">Transmembrane helix</keyword>
<evidence type="ECO:0000256" key="7">
    <source>
        <dbReference type="RuleBase" id="RU003879"/>
    </source>
</evidence>
<dbReference type="RefSeq" id="WP_102715483.1">
    <property type="nucleotide sequence ID" value="NZ_CABMLK010000002.1"/>
</dbReference>
<organism evidence="9 10">
    <name type="scientific">Akkermansia muciniphila</name>
    <dbReference type="NCBI Taxonomy" id="239935"/>
    <lineage>
        <taxon>Bacteria</taxon>
        <taxon>Pseudomonadati</taxon>
        <taxon>Verrucomicrobiota</taxon>
        <taxon>Verrucomicrobiia</taxon>
        <taxon>Verrucomicrobiales</taxon>
        <taxon>Akkermansiaceae</taxon>
        <taxon>Akkermansia</taxon>
    </lineage>
</organism>
<keyword evidence="6 8" id="KW-0472">Membrane</keyword>